<feature type="region of interest" description="Disordered" evidence="1">
    <location>
        <begin position="1"/>
        <end position="26"/>
    </location>
</feature>
<name>A0A9R1CRM3_9EURY</name>
<dbReference type="RefSeq" id="WP_256028376.1">
    <property type="nucleotide sequence ID" value="NZ_JAHLKM010000002.1"/>
</dbReference>
<evidence type="ECO:0000313" key="2">
    <source>
        <dbReference type="EMBL" id="MCQ4332451.1"/>
    </source>
</evidence>
<protein>
    <submittedName>
        <fullName evidence="2">Uncharacterized protein</fullName>
    </submittedName>
</protein>
<evidence type="ECO:0000256" key="1">
    <source>
        <dbReference type="SAM" id="MobiDB-lite"/>
    </source>
</evidence>
<keyword evidence="3" id="KW-1185">Reference proteome</keyword>
<dbReference type="AlphaFoldDB" id="A0A9R1CRM3"/>
<dbReference type="Proteomes" id="UP001139494">
    <property type="component" value="Unassembled WGS sequence"/>
</dbReference>
<feature type="region of interest" description="Disordered" evidence="1">
    <location>
        <begin position="38"/>
        <end position="66"/>
    </location>
</feature>
<organism evidence="2 3">
    <name type="scientific">Natronomonas aquatica</name>
    <dbReference type="NCBI Taxonomy" id="2841590"/>
    <lineage>
        <taxon>Archaea</taxon>
        <taxon>Methanobacteriati</taxon>
        <taxon>Methanobacteriota</taxon>
        <taxon>Stenosarchaea group</taxon>
        <taxon>Halobacteria</taxon>
        <taxon>Halobacteriales</taxon>
        <taxon>Natronomonadaceae</taxon>
        <taxon>Natronomonas</taxon>
    </lineage>
</organism>
<comment type="caution">
    <text evidence="2">The sequence shown here is derived from an EMBL/GenBank/DDBJ whole genome shotgun (WGS) entry which is preliminary data.</text>
</comment>
<gene>
    <name evidence="2" type="ORF">KM295_02910</name>
</gene>
<accession>A0A9R1CRM3</accession>
<evidence type="ECO:0000313" key="3">
    <source>
        <dbReference type="Proteomes" id="UP001139494"/>
    </source>
</evidence>
<reference evidence="2" key="1">
    <citation type="journal article" date="2023" name="Front. Microbiol.">
        <title>Genomic-based phylogenetic and metabolic analyses of the genus Natronomonas, and description of Natronomonas aquatica sp. nov.</title>
        <authorList>
            <person name="Garcia-Roldan A."/>
            <person name="Duran-Viseras A."/>
            <person name="de la Haba R.R."/>
            <person name="Corral P."/>
            <person name="Sanchez-Porro C."/>
            <person name="Ventosa A."/>
        </authorList>
    </citation>
    <scope>NUCLEOTIDE SEQUENCE</scope>
    <source>
        <strain evidence="2">F2-12</strain>
    </source>
</reference>
<dbReference type="EMBL" id="JAHLKM010000002">
    <property type="protein sequence ID" value="MCQ4332451.1"/>
    <property type="molecule type" value="Genomic_DNA"/>
</dbReference>
<sequence>MNPAFFGLRRDRDGKTAGQRPGGIDGYSCLEVERSCMSPIDRSPRGTEAGTEAGTGTGTETERTGR</sequence>
<proteinExistence type="predicted"/>